<accession>A0A218X2E6</accession>
<comment type="caution">
    <text evidence="1">The sequence shown here is derived from an EMBL/GenBank/DDBJ whole genome shotgun (WGS) entry which is preliminary data.</text>
</comment>
<dbReference type="PANTHER" id="PTHR37216">
    <property type="entry name" value="EXPRESSED PROTEIN"/>
    <property type="match status" value="1"/>
</dbReference>
<gene>
    <name evidence="1" type="ORF">CDL15_Pgr003070</name>
</gene>
<sequence>MVDQNIKDRDFVSKRLQRRARTLVWSEKSQVRYSGSGERKAKEFAPILEAYYDGYIANRGEEDLNLGDFYRIICETVEEINKKLGNTQFRVPKVSTLRQAYETHHQGRGKSLTKEEFQQILQEVIVDTGFTGVGAKDILLYIFGVPVLSLLIKQRVLPRAVSNEIFIPAITSATVFVLARFNKI</sequence>
<dbReference type="Pfam" id="PF25284">
    <property type="entry name" value="DUF7874"/>
    <property type="match status" value="1"/>
</dbReference>
<dbReference type="InterPro" id="IPR057196">
    <property type="entry name" value="DUF7874"/>
</dbReference>
<dbReference type="AlphaFoldDB" id="A0A218X2E6"/>
<name>A0A218X2E6_PUNGR</name>
<dbReference type="EMBL" id="MTKT01002492">
    <property type="protein sequence ID" value="OWM78899.1"/>
    <property type="molecule type" value="Genomic_DNA"/>
</dbReference>
<protein>
    <submittedName>
        <fullName evidence="1">Uncharacterized protein</fullName>
    </submittedName>
</protein>
<evidence type="ECO:0000313" key="1">
    <source>
        <dbReference type="EMBL" id="OWM78899.1"/>
    </source>
</evidence>
<reference evidence="2" key="1">
    <citation type="journal article" date="2017" name="Plant J.">
        <title>The pomegranate (Punica granatum L.) genome and the genomics of punicalagin biosynthesis.</title>
        <authorList>
            <person name="Qin G."/>
            <person name="Xu C."/>
            <person name="Ming R."/>
            <person name="Tang H."/>
            <person name="Guyot R."/>
            <person name="Kramer E.M."/>
            <person name="Hu Y."/>
            <person name="Yi X."/>
            <person name="Qi Y."/>
            <person name="Xu X."/>
            <person name="Gao Z."/>
            <person name="Pan H."/>
            <person name="Jian J."/>
            <person name="Tian Y."/>
            <person name="Yue Z."/>
            <person name="Xu Y."/>
        </authorList>
    </citation>
    <scope>NUCLEOTIDE SEQUENCE [LARGE SCALE GENOMIC DNA]</scope>
    <source>
        <strain evidence="2">cv. Dabenzi</strain>
    </source>
</reference>
<evidence type="ECO:0000313" key="2">
    <source>
        <dbReference type="Proteomes" id="UP000197138"/>
    </source>
</evidence>
<dbReference type="PANTHER" id="PTHR37216:SF1">
    <property type="entry name" value="EXPRESSED PROTEIN"/>
    <property type="match status" value="1"/>
</dbReference>
<dbReference type="Proteomes" id="UP000197138">
    <property type="component" value="Unassembled WGS sequence"/>
</dbReference>
<proteinExistence type="predicted"/>
<organism evidence="1 2">
    <name type="scientific">Punica granatum</name>
    <name type="common">Pomegranate</name>
    <dbReference type="NCBI Taxonomy" id="22663"/>
    <lineage>
        <taxon>Eukaryota</taxon>
        <taxon>Viridiplantae</taxon>
        <taxon>Streptophyta</taxon>
        <taxon>Embryophyta</taxon>
        <taxon>Tracheophyta</taxon>
        <taxon>Spermatophyta</taxon>
        <taxon>Magnoliopsida</taxon>
        <taxon>eudicotyledons</taxon>
        <taxon>Gunneridae</taxon>
        <taxon>Pentapetalae</taxon>
        <taxon>rosids</taxon>
        <taxon>malvids</taxon>
        <taxon>Myrtales</taxon>
        <taxon>Lythraceae</taxon>
        <taxon>Punica</taxon>
    </lineage>
</organism>